<dbReference type="EMBL" id="LR031568">
    <property type="protein sequence ID" value="VDC62591.1"/>
    <property type="molecule type" value="Genomic_DNA"/>
</dbReference>
<proteinExistence type="predicted"/>
<reference evidence="1" key="1">
    <citation type="submission" date="2018-11" db="EMBL/GenBank/DDBJ databases">
        <authorList>
            <consortium name="Genoscope - CEA"/>
            <person name="William W."/>
        </authorList>
    </citation>
    <scope>NUCLEOTIDE SEQUENCE</scope>
</reference>
<dbReference type="AlphaFoldDB" id="A0A3P5YPA3"/>
<evidence type="ECO:0000313" key="1">
    <source>
        <dbReference type="EMBL" id="VDC62591.1"/>
    </source>
</evidence>
<name>A0A3P5YPA3_BRACM</name>
<gene>
    <name evidence="1" type="ORF">BRAA09T40202Z</name>
</gene>
<protein>
    <submittedName>
        <fullName evidence="1">Uncharacterized protein</fullName>
    </submittedName>
</protein>
<accession>A0A3P5YPA3</accession>
<organism evidence="1">
    <name type="scientific">Brassica campestris</name>
    <name type="common">Field mustard</name>
    <dbReference type="NCBI Taxonomy" id="3711"/>
    <lineage>
        <taxon>Eukaryota</taxon>
        <taxon>Viridiplantae</taxon>
        <taxon>Streptophyta</taxon>
        <taxon>Embryophyta</taxon>
        <taxon>Tracheophyta</taxon>
        <taxon>Spermatophyta</taxon>
        <taxon>Magnoliopsida</taxon>
        <taxon>eudicotyledons</taxon>
        <taxon>Gunneridae</taxon>
        <taxon>Pentapetalae</taxon>
        <taxon>rosids</taxon>
        <taxon>malvids</taxon>
        <taxon>Brassicales</taxon>
        <taxon>Brassicaceae</taxon>
        <taxon>Brassiceae</taxon>
        <taxon>Brassica</taxon>
    </lineage>
</organism>
<sequence length="44" mass="4644">MMVASCTSSASSLQFLIGITQHSFATDGDIWLVTLACGYESTLS</sequence>